<keyword evidence="2" id="KW-1185">Reference proteome</keyword>
<dbReference type="RefSeq" id="XP_022254274.1">
    <property type="nucleotide sequence ID" value="XM_022398566.1"/>
</dbReference>
<gene>
    <name evidence="3" type="primary">LOC106470019</name>
</gene>
<accession>A0ABM1TEG8</accession>
<evidence type="ECO:0000313" key="3">
    <source>
        <dbReference type="RefSeq" id="XP_022254274.1"/>
    </source>
</evidence>
<evidence type="ECO:0000256" key="1">
    <source>
        <dbReference type="SAM" id="MobiDB-lite"/>
    </source>
</evidence>
<feature type="region of interest" description="Disordered" evidence="1">
    <location>
        <begin position="84"/>
        <end position="105"/>
    </location>
</feature>
<dbReference type="GeneID" id="106470019"/>
<protein>
    <submittedName>
        <fullName evidence="3">Uncharacterized protein LOC106470019</fullName>
    </submittedName>
</protein>
<sequence length="528" mass="60661">MGILGFRLEFMDITLVLKIYIKKLPDSEYKYSCGKFVIVKVYKGYKYDFASEINYIVKKDCYCNQLKIVIEVRFQFGRNYHKDKDSEYDKDKSSDEKNMYDERQDDSQGSYQVLFTENFLVGDKIHFKNKISYRISDGCTCDLRGRYFLLSSITSWTKEGYQYSHIHLSSDVYFIKFNNRNQKKIKKALKRCFYSTGKHIVCPTAPYSCPTCHNSVSFDLVKSFCDLDIVVKMKMSNMFVPQSEERFFTSMCSTFDVQEVYRGNPSRFHKHVDAAIRRHCSCDLFNEAPMDVLILSTEKAWIATESKYNQLKLGNEVHVLSFSDKNLGIKEMIKNCNYSSDIQTYTHSILPKPTSKTPSNIREECPFTNQTSCPECPSVPSIDLLKTYCLAKYAAVVTFSTDISDKVSKEPTGSQTGCLKELIKFLYDVTVGKQAKLIKDSYELLRPFYCRCSFLDSGTGYGLLLSYKEPKANMLLLSKEVQIYPLPLGETVIPVCPGEPLVSESSSQEVVLPVLKELKEESNTERTL</sequence>
<organism evidence="2 3">
    <name type="scientific">Limulus polyphemus</name>
    <name type="common">Atlantic horseshoe crab</name>
    <dbReference type="NCBI Taxonomy" id="6850"/>
    <lineage>
        <taxon>Eukaryota</taxon>
        <taxon>Metazoa</taxon>
        <taxon>Ecdysozoa</taxon>
        <taxon>Arthropoda</taxon>
        <taxon>Chelicerata</taxon>
        <taxon>Merostomata</taxon>
        <taxon>Xiphosura</taxon>
        <taxon>Limulidae</taxon>
        <taxon>Limulus</taxon>
    </lineage>
</organism>
<dbReference type="Proteomes" id="UP000694941">
    <property type="component" value="Unplaced"/>
</dbReference>
<evidence type="ECO:0000313" key="2">
    <source>
        <dbReference type="Proteomes" id="UP000694941"/>
    </source>
</evidence>
<reference evidence="3" key="1">
    <citation type="submission" date="2025-08" db="UniProtKB">
        <authorList>
            <consortium name="RefSeq"/>
        </authorList>
    </citation>
    <scope>IDENTIFICATION</scope>
    <source>
        <tissue evidence="3">Muscle</tissue>
    </source>
</reference>
<proteinExistence type="predicted"/>
<name>A0ABM1TEG8_LIMPO</name>